<dbReference type="Gene3D" id="2.60.40.790">
    <property type="match status" value="1"/>
</dbReference>
<organism evidence="2">
    <name type="scientific">Corethron hystrix</name>
    <dbReference type="NCBI Taxonomy" id="216773"/>
    <lineage>
        <taxon>Eukaryota</taxon>
        <taxon>Sar</taxon>
        <taxon>Stramenopiles</taxon>
        <taxon>Ochrophyta</taxon>
        <taxon>Bacillariophyta</taxon>
        <taxon>Coscinodiscophyceae</taxon>
        <taxon>Corethrophycidae</taxon>
        <taxon>Corethrales</taxon>
        <taxon>Corethraceae</taxon>
        <taxon>Corethron</taxon>
    </lineage>
</organism>
<evidence type="ECO:0008006" key="3">
    <source>
        <dbReference type="Google" id="ProtNLM"/>
    </source>
</evidence>
<feature type="region of interest" description="Disordered" evidence="1">
    <location>
        <begin position="1"/>
        <end position="61"/>
    </location>
</feature>
<feature type="compositionally biased region" description="Basic and acidic residues" evidence="1">
    <location>
        <begin position="1"/>
        <end position="24"/>
    </location>
</feature>
<accession>A0A7S1BWG7</accession>
<evidence type="ECO:0000256" key="1">
    <source>
        <dbReference type="SAM" id="MobiDB-lite"/>
    </source>
</evidence>
<sequence length="306" mass="34553">MSRIDYSKWDHFDDCSSSDEHESTVGKPRVTSFDRPSTVTRSKDGNLTVDSSPENSLKNDIDGRLDTSLEKRFVSQKSISEQSLKKKVSLCESKLSVGGGTFVDSITKSRIIWSQDRYNVIISVPFDPCKIAPKDIRVKLVGALSFSDRFSAVGGELNSEGHEQGHKKGSLSVTTTRCSSSEGNSLSSVLFEGSLPHFVHLAEDEDGAEWEFENFEHFHLDPAEIGEETKLLRVTFRKAVPMQGISIWWDRPFSHCPAIDTKKIQQRNESSQSQAIDSWNEAHQLFREKMKRKKQENNPLNIDLKE</sequence>
<protein>
    <recommendedName>
        <fullName evidence="3">CS domain-containing protein</fullName>
    </recommendedName>
</protein>
<reference evidence="2" key="1">
    <citation type="submission" date="2021-01" db="EMBL/GenBank/DDBJ databases">
        <authorList>
            <person name="Corre E."/>
            <person name="Pelletier E."/>
            <person name="Niang G."/>
            <person name="Scheremetjew M."/>
            <person name="Finn R."/>
            <person name="Kale V."/>
            <person name="Holt S."/>
            <person name="Cochrane G."/>
            <person name="Meng A."/>
            <person name="Brown T."/>
            <person name="Cohen L."/>
        </authorList>
    </citation>
    <scope>NUCLEOTIDE SEQUENCE</scope>
    <source>
        <strain evidence="2">308</strain>
    </source>
</reference>
<dbReference type="AlphaFoldDB" id="A0A7S1BWG7"/>
<name>A0A7S1BWG7_9STRA</name>
<proteinExistence type="predicted"/>
<gene>
    <name evidence="2" type="ORF">CHYS00102_LOCUS27289</name>
</gene>
<dbReference type="EMBL" id="HBFR01037451">
    <property type="protein sequence ID" value="CAD8900072.1"/>
    <property type="molecule type" value="Transcribed_RNA"/>
</dbReference>
<evidence type="ECO:0000313" key="2">
    <source>
        <dbReference type="EMBL" id="CAD8900072.1"/>
    </source>
</evidence>
<dbReference type="InterPro" id="IPR008978">
    <property type="entry name" value="HSP20-like_chaperone"/>
</dbReference>